<feature type="domain" description="Reverse transcriptase zinc-binding" evidence="4">
    <location>
        <begin position="934"/>
        <end position="1008"/>
    </location>
</feature>
<organism evidence="5 6">
    <name type="scientific">Microthlaspi erraticum</name>
    <dbReference type="NCBI Taxonomy" id="1685480"/>
    <lineage>
        <taxon>Eukaryota</taxon>
        <taxon>Viridiplantae</taxon>
        <taxon>Streptophyta</taxon>
        <taxon>Embryophyta</taxon>
        <taxon>Tracheophyta</taxon>
        <taxon>Spermatophyta</taxon>
        <taxon>Magnoliopsida</taxon>
        <taxon>eudicotyledons</taxon>
        <taxon>Gunneridae</taxon>
        <taxon>Pentapetalae</taxon>
        <taxon>rosids</taxon>
        <taxon>malvids</taxon>
        <taxon>Brassicales</taxon>
        <taxon>Brassicaceae</taxon>
        <taxon>Coluteocarpeae</taxon>
        <taxon>Microthlaspi</taxon>
    </lineage>
</organism>
<sequence>MLSLTYCGDRRGSTTSRVTGSRESDSVCELTTRRSGRHVQTDTWDIAFCEGKTVFIWECTCECGVDMVHNTSTWFGGEETGSQTTETKQRLINKSFDFVQQFQFHFGYDRLFTVEPVGASGGLALFYKNIYDVSIAYSSKRIIDVEARHEDKEIFMSFVYGDPVVKLRDLVWERITRIGTTRIDPCFLIGDFNEITGNHEKQGGALRQASSFIPFNLMISDCGFVDFPSRGNTLSWRGRRRGKIVRCRLDRALATEDWHDLFPVSHVEYLPMIGSDHRPILATLDSKVPKRRKQFRFDKRWIGREGLLESIDQGWNNTRGGIAPRLVDRISNCRHEISAWRKDNQPYGREKIAELQRALEEVQEDDSSTQEELIDIINKLKEAYRDEEEYWKQKSRNLWLKDGDLNTKFFHVSTKQRRAVNRIVGLHNDANVWVAGEKDVEKVAVSYFDKLFTSILPGDFIGVLEHISHRVTAQENARLTRHATESEVREALFMMHPEKAPGPDGMTALFFQRSWHIIKTDIIQLVNDFLTKGLLDDRLNITHICLIPKKGRPSRMTELRPISLCNVAYKIISKVLCQRLKVLLPSLFFCRATGDESRVLLQILKDYENTSGQQINFDKSSIQFGHTVEVEVRAEIHQTLGITNEGRVGNYLGIPESIGGAKTKIFSFLIDRQQKRINGWNSKWLSKGGKEVLIKYVVSAMPTHVTACFRLPKGVTNKLSSAVSNFWWSSNGQTRGMHWLAWKKLCRHKNDGGLVFRVIEDFNTALLAKQLWRLIDYPDSLFARVFKGRYYRNSTPLDPIRSYSASYGWQSIVSARPLVQKGLIKRVGSGTSILVWDDPWIPASRPRPAKGTGINYYPHLRVSELINSSTATWNLPLLQQLFDSTDVARIIGIPTSHAALPDSLGWFFTKSGRYTVKSGYTVAQQFLEDDTPKYFGPDTLRLQAQVWKIECTQKLQHFLWQALTGCIAVGARLRSRGMQIDPLCMRCGMAPETVNHTLFECPSALQVWALSPIPTAPDHFLTGGLFTNITQLFWHLPNDERMKMYPWLIWRGISPLQTELEALIWAMQCMIRNNKLVTVFQTDCSDVVKMVSKPEEWPTFSLLLDEVVRCKGRFTSFSIQHIPRTKNTKADKLARSARALPTDVYYVNSVSPVWIPELF</sequence>
<dbReference type="OrthoDB" id="1091124at2759"/>
<keyword evidence="6" id="KW-1185">Reference proteome</keyword>
<dbReference type="SUPFAM" id="SSF56219">
    <property type="entry name" value="DNase I-like"/>
    <property type="match status" value="1"/>
</dbReference>
<proteinExistence type="predicted"/>
<dbReference type="InterPro" id="IPR036397">
    <property type="entry name" value="RNaseH_sf"/>
</dbReference>
<dbReference type="CDD" id="cd06222">
    <property type="entry name" value="RNase_H_like"/>
    <property type="match status" value="1"/>
</dbReference>
<dbReference type="GO" id="GO:0003676">
    <property type="term" value="F:nucleic acid binding"/>
    <property type="evidence" value="ECO:0007669"/>
    <property type="project" value="InterPro"/>
</dbReference>
<evidence type="ECO:0000313" key="5">
    <source>
        <dbReference type="EMBL" id="CAA7033465.1"/>
    </source>
</evidence>
<evidence type="ECO:0000259" key="2">
    <source>
        <dbReference type="Pfam" id="PF03372"/>
    </source>
</evidence>
<feature type="domain" description="Endonuclease/exonuclease/phosphatase" evidence="2">
    <location>
        <begin position="110"/>
        <end position="277"/>
    </location>
</feature>
<accession>A0A6D2IXW2</accession>
<dbReference type="Gene3D" id="3.30.420.10">
    <property type="entry name" value="Ribonuclease H-like superfamily/Ribonuclease H"/>
    <property type="match status" value="1"/>
</dbReference>
<dbReference type="Pfam" id="PF13966">
    <property type="entry name" value="zf-RVT"/>
    <property type="match status" value="1"/>
</dbReference>
<name>A0A6D2IXW2_9BRAS</name>
<evidence type="ECO:0000256" key="1">
    <source>
        <dbReference type="SAM" id="MobiDB-lite"/>
    </source>
</evidence>
<dbReference type="EMBL" id="CACVBM020001132">
    <property type="protein sequence ID" value="CAA7033465.1"/>
    <property type="molecule type" value="Genomic_DNA"/>
</dbReference>
<dbReference type="Pfam" id="PF03372">
    <property type="entry name" value="Exo_endo_phos"/>
    <property type="match status" value="1"/>
</dbReference>
<evidence type="ECO:0008006" key="7">
    <source>
        <dbReference type="Google" id="ProtNLM"/>
    </source>
</evidence>
<dbReference type="InterPro" id="IPR026960">
    <property type="entry name" value="RVT-Znf"/>
</dbReference>
<dbReference type="Proteomes" id="UP000467841">
    <property type="component" value="Unassembled WGS sequence"/>
</dbReference>
<protein>
    <recommendedName>
        <fullName evidence="7">RNase H type-1 domain-containing protein</fullName>
    </recommendedName>
</protein>
<gene>
    <name evidence="5" type="ORF">MERR_LOCUS20700</name>
</gene>
<dbReference type="PANTHER" id="PTHR33116:SF86">
    <property type="entry name" value="REVERSE TRANSCRIPTASE DOMAIN-CONTAINING PROTEIN"/>
    <property type="match status" value="1"/>
</dbReference>
<dbReference type="Pfam" id="PF13456">
    <property type="entry name" value="RVT_3"/>
    <property type="match status" value="1"/>
</dbReference>
<evidence type="ECO:0000313" key="6">
    <source>
        <dbReference type="Proteomes" id="UP000467841"/>
    </source>
</evidence>
<reference evidence="5" key="1">
    <citation type="submission" date="2020-01" db="EMBL/GenBank/DDBJ databases">
        <authorList>
            <person name="Mishra B."/>
        </authorList>
    </citation>
    <scope>NUCLEOTIDE SEQUENCE [LARGE SCALE GENOMIC DNA]</scope>
</reference>
<dbReference type="PANTHER" id="PTHR33116">
    <property type="entry name" value="REVERSE TRANSCRIPTASE ZINC-BINDING DOMAIN-CONTAINING PROTEIN-RELATED-RELATED"/>
    <property type="match status" value="1"/>
</dbReference>
<comment type="caution">
    <text evidence="5">The sequence shown here is derived from an EMBL/GenBank/DDBJ whole genome shotgun (WGS) entry which is preliminary data.</text>
</comment>
<dbReference type="InterPro" id="IPR012337">
    <property type="entry name" value="RNaseH-like_sf"/>
</dbReference>
<evidence type="ECO:0000259" key="3">
    <source>
        <dbReference type="Pfam" id="PF13456"/>
    </source>
</evidence>
<dbReference type="InterPro" id="IPR002156">
    <property type="entry name" value="RNaseH_domain"/>
</dbReference>
<dbReference type="AlphaFoldDB" id="A0A6D2IXW2"/>
<dbReference type="Gene3D" id="3.60.10.10">
    <property type="entry name" value="Endonuclease/exonuclease/phosphatase"/>
    <property type="match status" value="1"/>
</dbReference>
<feature type="region of interest" description="Disordered" evidence="1">
    <location>
        <begin position="1"/>
        <end position="20"/>
    </location>
</feature>
<dbReference type="GO" id="GO:0004523">
    <property type="term" value="F:RNA-DNA hybrid ribonuclease activity"/>
    <property type="evidence" value="ECO:0007669"/>
    <property type="project" value="InterPro"/>
</dbReference>
<dbReference type="InterPro" id="IPR005135">
    <property type="entry name" value="Endo/exonuclease/phosphatase"/>
</dbReference>
<dbReference type="InterPro" id="IPR036691">
    <property type="entry name" value="Endo/exonu/phosph_ase_sf"/>
</dbReference>
<feature type="domain" description="RNase H type-1" evidence="3">
    <location>
        <begin position="1051"/>
        <end position="1137"/>
    </location>
</feature>
<dbReference type="InterPro" id="IPR044730">
    <property type="entry name" value="RNase_H-like_dom_plant"/>
</dbReference>
<evidence type="ECO:0000259" key="4">
    <source>
        <dbReference type="Pfam" id="PF13966"/>
    </source>
</evidence>
<dbReference type="SUPFAM" id="SSF53098">
    <property type="entry name" value="Ribonuclease H-like"/>
    <property type="match status" value="1"/>
</dbReference>